<evidence type="ECO:0000259" key="3">
    <source>
        <dbReference type="Pfam" id="PF00149"/>
    </source>
</evidence>
<reference evidence="4 5" key="1">
    <citation type="journal article" date="2015" name="Stand. Genomic Sci.">
        <title>Genomic Encyclopedia of Bacterial and Archaeal Type Strains, Phase III: the genomes of soil and plant-associated and newly described type strains.</title>
        <authorList>
            <person name="Whitman W.B."/>
            <person name="Woyke T."/>
            <person name="Klenk H.P."/>
            <person name="Zhou Y."/>
            <person name="Lilburn T.G."/>
            <person name="Beck B.J."/>
            <person name="De Vos P."/>
            <person name="Vandamme P."/>
            <person name="Eisen J.A."/>
            <person name="Garrity G."/>
            <person name="Hugenholtz P."/>
            <person name="Kyrpides N.C."/>
        </authorList>
    </citation>
    <scope>NUCLEOTIDE SEQUENCE [LARGE SCALE GENOMIC DNA]</scope>
    <source>
        <strain evidence="4 5">CGMCC 1.6855</strain>
    </source>
</reference>
<proteinExistence type="predicted"/>
<dbReference type="Pfam" id="PF00149">
    <property type="entry name" value="Metallophos"/>
    <property type="match status" value="1"/>
</dbReference>
<dbReference type="OrthoDB" id="9780884at2"/>
<dbReference type="GO" id="GO:0008758">
    <property type="term" value="F:UDP-2,3-diacylglucosamine hydrolase activity"/>
    <property type="evidence" value="ECO:0007669"/>
    <property type="project" value="TreeGrafter"/>
</dbReference>
<gene>
    <name evidence="4" type="ORF">IQ31_00535</name>
</gene>
<protein>
    <recommendedName>
        <fullName evidence="3">Calcineurin-like phosphoesterase domain-containing protein</fullName>
    </recommendedName>
</protein>
<name>A0A562MYE0_9SPHI</name>
<dbReference type="EMBL" id="VLKR01000002">
    <property type="protein sequence ID" value="TWI24945.1"/>
    <property type="molecule type" value="Genomic_DNA"/>
</dbReference>
<dbReference type="Gene3D" id="3.60.21.10">
    <property type="match status" value="1"/>
</dbReference>
<dbReference type="GO" id="GO:0016020">
    <property type="term" value="C:membrane"/>
    <property type="evidence" value="ECO:0007669"/>
    <property type="project" value="GOC"/>
</dbReference>
<dbReference type="RefSeq" id="WP_158638781.1">
    <property type="nucleotide sequence ID" value="NZ_DAMALA010000019.1"/>
</dbReference>
<dbReference type="GO" id="GO:0046872">
    <property type="term" value="F:metal ion binding"/>
    <property type="evidence" value="ECO:0007669"/>
    <property type="project" value="UniProtKB-KW"/>
</dbReference>
<dbReference type="PANTHER" id="PTHR31302:SF31">
    <property type="entry name" value="PHOSPHODIESTERASE YAEI"/>
    <property type="match status" value="1"/>
</dbReference>
<dbReference type="PANTHER" id="PTHR31302">
    <property type="entry name" value="TRANSMEMBRANE PROTEIN WITH METALLOPHOSPHOESTERASE DOMAIN-RELATED"/>
    <property type="match status" value="1"/>
</dbReference>
<keyword evidence="1" id="KW-0479">Metal-binding</keyword>
<evidence type="ECO:0000313" key="5">
    <source>
        <dbReference type="Proteomes" id="UP000315908"/>
    </source>
</evidence>
<dbReference type="InterPro" id="IPR051158">
    <property type="entry name" value="Metallophosphoesterase_sf"/>
</dbReference>
<sequence length="233" mass="26266">MEGKSLIQISDIHIGNYVDKDFIKRTFREIGALKPDIVVYTGDFVRLVNNKIPLEQLNEVMQDAPKGKLQTLAILGNHDYGKNFQDSAAADSIVSLLHGYSIKVLRNESVITQGLRIFGIDDFWGTNFDLVKAMKDYDQSQASLVLCHNPDAADLDGWNRYNGWILAGHTHAGQVRIPFWGSPIIPVKNKNYDQGIKKISGDRTLYINRGLGHSIPIRFNARPEVTIFTLRKE</sequence>
<accession>A0A562MYE0</accession>
<dbReference type="GO" id="GO:0009245">
    <property type="term" value="P:lipid A biosynthetic process"/>
    <property type="evidence" value="ECO:0007669"/>
    <property type="project" value="TreeGrafter"/>
</dbReference>
<keyword evidence="2" id="KW-0378">Hydrolase</keyword>
<organism evidence="4 5">
    <name type="scientific">Sphingobacterium siyangense</name>
    <dbReference type="NCBI Taxonomy" id="459529"/>
    <lineage>
        <taxon>Bacteria</taxon>
        <taxon>Pseudomonadati</taxon>
        <taxon>Bacteroidota</taxon>
        <taxon>Sphingobacteriia</taxon>
        <taxon>Sphingobacteriales</taxon>
        <taxon>Sphingobacteriaceae</taxon>
        <taxon>Sphingobacterium</taxon>
    </lineage>
</organism>
<comment type="caution">
    <text evidence="4">The sequence shown here is derived from an EMBL/GenBank/DDBJ whole genome shotgun (WGS) entry which is preliminary data.</text>
</comment>
<dbReference type="InterPro" id="IPR004843">
    <property type="entry name" value="Calcineurin-like_PHP"/>
</dbReference>
<dbReference type="CDD" id="cd07385">
    <property type="entry name" value="MPP_YkuE_C"/>
    <property type="match status" value="1"/>
</dbReference>
<evidence type="ECO:0000256" key="2">
    <source>
        <dbReference type="ARBA" id="ARBA00022801"/>
    </source>
</evidence>
<evidence type="ECO:0000256" key="1">
    <source>
        <dbReference type="ARBA" id="ARBA00022723"/>
    </source>
</evidence>
<dbReference type="AlphaFoldDB" id="A0A562MYE0"/>
<dbReference type="SUPFAM" id="SSF56300">
    <property type="entry name" value="Metallo-dependent phosphatases"/>
    <property type="match status" value="1"/>
</dbReference>
<dbReference type="Proteomes" id="UP000315908">
    <property type="component" value="Unassembled WGS sequence"/>
</dbReference>
<evidence type="ECO:0000313" key="4">
    <source>
        <dbReference type="EMBL" id="TWI24945.1"/>
    </source>
</evidence>
<dbReference type="InterPro" id="IPR029052">
    <property type="entry name" value="Metallo-depent_PP-like"/>
</dbReference>
<feature type="domain" description="Calcineurin-like phosphoesterase" evidence="3">
    <location>
        <begin position="6"/>
        <end position="172"/>
    </location>
</feature>